<feature type="transmembrane region" description="Helical" evidence="1">
    <location>
        <begin position="167"/>
        <end position="185"/>
    </location>
</feature>
<protein>
    <recommendedName>
        <fullName evidence="4">DUF2339 domain-containing protein</fullName>
    </recommendedName>
</protein>
<organism evidence="2 3">
    <name type="scientific">Pseudobacteroides cellulosolvens ATCC 35603 = DSM 2933</name>
    <dbReference type="NCBI Taxonomy" id="398512"/>
    <lineage>
        <taxon>Bacteria</taxon>
        <taxon>Bacillati</taxon>
        <taxon>Bacillota</taxon>
        <taxon>Clostridia</taxon>
        <taxon>Eubacteriales</taxon>
        <taxon>Oscillospiraceae</taxon>
        <taxon>Pseudobacteroides</taxon>
    </lineage>
</organism>
<comment type="caution">
    <text evidence="2">The sequence shown here is derived from an EMBL/GenBank/DDBJ whole genome shotgun (WGS) entry which is preliminary data.</text>
</comment>
<feature type="transmembrane region" description="Helical" evidence="1">
    <location>
        <begin position="359"/>
        <end position="382"/>
    </location>
</feature>
<dbReference type="AlphaFoldDB" id="A0A0L6JHC4"/>
<evidence type="ECO:0000313" key="3">
    <source>
        <dbReference type="Proteomes" id="UP000036923"/>
    </source>
</evidence>
<feature type="transmembrane region" description="Helical" evidence="1">
    <location>
        <begin position="70"/>
        <end position="89"/>
    </location>
</feature>
<dbReference type="EMBL" id="LGTC01000001">
    <property type="protein sequence ID" value="KNY25115.1"/>
    <property type="molecule type" value="Genomic_DNA"/>
</dbReference>
<feature type="transmembrane region" description="Helical" evidence="1">
    <location>
        <begin position="274"/>
        <end position="293"/>
    </location>
</feature>
<keyword evidence="1" id="KW-1133">Transmembrane helix</keyword>
<feature type="transmembrane region" description="Helical" evidence="1">
    <location>
        <begin position="329"/>
        <end position="347"/>
    </location>
</feature>
<feature type="transmembrane region" description="Helical" evidence="1">
    <location>
        <begin position="402"/>
        <end position="420"/>
    </location>
</feature>
<feature type="transmembrane region" description="Helical" evidence="1">
    <location>
        <begin position="223"/>
        <end position="243"/>
    </location>
</feature>
<feature type="transmembrane region" description="Helical" evidence="1">
    <location>
        <begin position="119"/>
        <end position="135"/>
    </location>
</feature>
<dbReference type="PANTHER" id="PTHR38434:SF1">
    <property type="entry name" value="BLL2549 PROTEIN"/>
    <property type="match status" value="1"/>
</dbReference>
<accession>A0A0L6JHC4</accession>
<sequence length="535" mass="60374" precursor="true">MNNLFKKHWITLLGAVFMFLTFSYLFRFAVDNGWISNQLKIMMGIVAGTGFAVGGAAAGQKGKTILNEILSGLGTSLIYTTFAFAGIYYSMWSPMTVFLLMVAVTLVISIYSFKFDLRILMNVGLLGGLIAPLVMKSESAIFTLFLYLLVINSAAFYVSVNKKWSELRLIPFLTTWMLFSTYYLYYQPDTWQFPFKYAAAAFIFYVIGFVVSSWKDGKNFNGLNLYLGISNGIIFGIWSLIIMNDITPFSTILGAIGLVYVGAALVVYGMLRKFTAAVISKFFGGLLLILIAVNDIGTGLDIKPMISVYIWASMAVLVLIVGQIKRLDYLKLAAITIWVITAVYWYYTTWATPIGNWFGTFIPILNFSGMAWVLLAAFGFYVSVKLKLNVFNKQEDNDLFNYYINNTFSLISHVIVGGLLTFQIDNLWENYKITFIDLNLTYSITWGIYALFLFIWGAYSKQAVFRWFGSGVLILVAAKTIFIDLSSADTIAKILVLFILSVITFAISYINNIWKDEKEELPKKEYILPLDNNSR</sequence>
<dbReference type="PANTHER" id="PTHR38434">
    <property type="entry name" value="BLL2549 PROTEIN"/>
    <property type="match status" value="1"/>
</dbReference>
<feature type="transmembrane region" description="Helical" evidence="1">
    <location>
        <begin position="95"/>
        <end position="112"/>
    </location>
</feature>
<feature type="transmembrane region" description="Helical" evidence="1">
    <location>
        <begin position="41"/>
        <end position="58"/>
    </location>
</feature>
<dbReference type="STRING" id="398512.Bccel_0372"/>
<proteinExistence type="predicted"/>
<feature type="transmembrane region" description="Helical" evidence="1">
    <location>
        <begin position="464"/>
        <end position="482"/>
    </location>
</feature>
<evidence type="ECO:0000313" key="2">
    <source>
        <dbReference type="EMBL" id="KNY25115.1"/>
    </source>
</evidence>
<dbReference type="eggNOG" id="COG5373">
    <property type="taxonomic scope" value="Bacteria"/>
</dbReference>
<feature type="transmembrane region" description="Helical" evidence="1">
    <location>
        <begin position="440"/>
        <end position="459"/>
    </location>
</feature>
<feature type="transmembrane region" description="Helical" evidence="1">
    <location>
        <begin position="494"/>
        <end position="514"/>
    </location>
</feature>
<name>A0A0L6JHC4_9FIRM</name>
<evidence type="ECO:0008006" key="4">
    <source>
        <dbReference type="Google" id="ProtNLM"/>
    </source>
</evidence>
<dbReference type="InterPro" id="IPR019286">
    <property type="entry name" value="DUF2339_TM"/>
</dbReference>
<gene>
    <name evidence="2" type="ORF">Bccel_0372</name>
</gene>
<evidence type="ECO:0000256" key="1">
    <source>
        <dbReference type="SAM" id="Phobius"/>
    </source>
</evidence>
<keyword evidence="1" id="KW-0472">Membrane</keyword>
<dbReference type="RefSeq" id="WP_036946303.1">
    <property type="nucleotide sequence ID" value="NZ_KN050763.1"/>
</dbReference>
<feature type="transmembrane region" description="Helical" evidence="1">
    <location>
        <begin position="9"/>
        <end position="29"/>
    </location>
</feature>
<keyword evidence="1" id="KW-0812">Transmembrane</keyword>
<feature type="transmembrane region" description="Helical" evidence="1">
    <location>
        <begin position="305"/>
        <end position="322"/>
    </location>
</feature>
<keyword evidence="3" id="KW-1185">Reference proteome</keyword>
<feature type="transmembrane region" description="Helical" evidence="1">
    <location>
        <begin position="191"/>
        <end position="211"/>
    </location>
</feature>
<feature type="transmembrane region" description="Helical" evidence="1">
    <location>
        <begin position="249"/>
        <end position="267"/>
    </location>
</feature>
<dbReference type="OrthoDB" id="2508881at2"/>
<dbReference type="Proteomes" id="UP000036923">
    <property type="component" value="Unassembled WGS sequence"/>
</dbReference>
<feature type="transmembrane region" description="Helical" evidence="1">
    <location>
        <begin position="141"/>
        <end position="160"/>
    </location>
</feature>
<dbReference type="Pfam" id="PF10101">
    <property type="entry name" value="DUF2339"/>
    <property type="match status" value="1"/>
</dbReference>
<reference evidence="3" key="1">
    <citation type="submission" date="2015-07" db="EMBL/GenBank/DDBJ databases">
        <title>Near-Complete Genome Sequence of the Cellulolytic Bacterium Bacteroides (Pseudobacteroides) cellulosolvens ATCC 35603.</title>
        <authorList>
            <person name="Dassa B."/>
            <person name="Utturkar S.M."/>
            <person name="Klingeman D.M."/>
            <person name="Hurt R.A."/>
            <person name="Keller M."/>
            <person name="Xu J."/>
            <person name="Reddy Y.H.K."/>
            <person name="Borovok I."/>
            <person name="Grinberg I.R."/>
            <person name="Lamed R."/>
            <person name="Zhivin O."/>
            <person name="Bayer E.A."/>
            <person name="Brown S.D."/>
        </authorList>
    </citation>
    <scope>NUCLEOTIDE SEQUENCE [LARGE SCALE GENOMIC DNA]</scope>
    <source>
        <strain evidence="3">DSM 2933</strain>
    </source>
</reference>